<evidence type="ECO:0000256" key="1">
    <source>
        <dbReference type="ARBA" id="ARBA00005995"/>
    </source>
</evidence>
<comment type="similarity">
    <text evidence="1">Belongs to the flavin monoamine oxidase family.</text>
</comment>
<dbReference type="Gene3D" id="3.50.50.60">
    <property type="entry name" value="FAD/NAD(P)-binding domain"/>
    <property type="match status" value="1"/>
</dbReference>
<dbReference type="PANTHER" id="PTHR43563:SF1">
    <property type="entry name" value="AMINE OXIDASE [FLAVIN-CONTAINING] B"/>
    <property type="match status" value="1"/>
</dbReference>
<feature type="domain" description="Amine oxidase" evidence="2">
    <location>
        <begin position="55"/>
        <end position="493"/>
    </location>
</feature>
<reference evidence="3" key="1">
    <citation type="journal article" date="2019" name="MBio">
        <title>Virus Genomes from Deep Sea Sediments Expand the Ocean Megavirome and Support Independent Origins of Viral Gigantism.</title>
        <authorList>
            <person name="Backstrom D."/>
            <person name="Yutin N."/>
            <person name="Jorgensen S.L."/>
            <person name="Dharamshi J."/>
            <person name="Homa F."/>
            <person name="Zaremba-Niedwiedzka K."/>
            <person name="Spang A."/>
            <person name="Wolf Y.I."/>
            <person name="Koonin E.V."/>
            <person name="Ettema T.J."/>
        </authorList>
    </citation>
    <scope>NUCLEOTIDE SEQUENCE</scope>
</reference>
<dbReference type="Gene3D" id="1.10.405.10">
    <property type="entry name" value="Guanine Nucleotide Dissociation Inhibitor, domain 1"/>
    <property type="match status" value="1"/>
</dbReference>
<proteinExistence type="inferred from homology"/>
<dbReference type="PANTHER" id="PTHR43563">
    <property type="entry name" value="AMINE OXIDASE"/>
    <property type="match status" value="1"/>
</dbReference>
<sequence>MPHIARLRKSFGRGLSSSYRHEILRRVVDEHTLRQKELKCPKTRQKVGIVGAGYAGLYCGWLLTKLGVDVTVFEAMDRVGGRVHSLYDFSKGRVVEAGAELIGLNHGAMLALMRRFGLALVDVPSEDQNLALQLVQPIVLNGRVLSRKETKQLEKELDVLLMRISEAAKIIRFPDRPWLESEAVQQLDTVSIADVLDRWGIHGDLRTLFDLETDNDNVADVSQQSWLGLLCQVRGGSLCCEPREFWDVEELFRSAEGNQKLAECLAKEIPTIHLNTPIRKIKYHPKTQTFTLFSKYKKSTFDYVVLATPPSMWRKIQFSPAVDLRPYLPALGPAVKYLSTIESRFWIPEKLAACGISNLIGETWESTGNQTDNGRQYYNFIVFAGGKNAQKAIDLQKRGEKKVFRHFRKGVNVSYNGQFTKNLVDETLSFHSTIPFLETGYSYMKVGKVLTTGQLDNLPFEKYDGNLFFAGEYTSMVYYGYMEGALQSAIGVVELLTSRISRGKQ</sequence>
<dbReference type="EMBL" id="MK500565">
    <property type="protein sequence ID" value="QBK91761.1"/>
    <property type="molecule type" value="Genomic_DNA"/>
</dbReference>
<organism evidence="3">
    <name type="scientific">Pithovirus LCPAC304</name>
    <dbReference type="NCBI Taxonomy" id="2506594"/>
    <lineage>
        <taxon>Viruses</taxon>
        <taxon>Pithoviruses</taxon>
    </lineage>
</organism>
<dbReference type="InterPro" id="IPR050703">
    <property type="entry name" value="Flavin_MAO"/>
</dbReference>
<evidence type="ECO:0000313" key="3">
    <source>
        <dbReference type="EMBL" id="QBK91761.1"/>
    </source>
</evidence>
<dbReference type="Gene3D" id="3.90.660.10">
    <property type="match status" value="1"/>
</dbReference>
<dbReference type="InterPro" id="IPR036188">
    <property type="entry name" value="FAD/NAD-bd_sf"/>
</dbReference>
<dbReference type="PRINTS" id="PR00419">
    <property type="entry name" value="ADXRDTASE"/>
</dbReference>
<accession>A0A481ZAT3</accession>
<dbReference type="InterPro" id="IPR002937">
    <property type="entry name" value="Amino_oxidase"/>
</dbReference>
<dbReference type="SUPFAM" id="SSF51905">
    <property type="entry name" value="FAD/NAD(P)-binding domain"/>
    <property type="match status" value="1"/>
</dbReference>
<protein>
    <submittedName>
        <fullName evidence="3">Flavin containing amine oxidoreductase</fullName>
    </submittedName>
</protein>
<name>A0A481ZAT3_9VIRU</name>
<evidence type="ECO:0000259" key="2">
    <source>
        <dbReference type="Pfam" id="PF01593"/>
    </source>
</evidence>
<dbReference type="GO" id="GO:0016491">
    <property type="term" value="F:oxidoreductase activity"/>
    <property type="evidence" value="ECO:0007669"/>
    <property type="project" value="InterPro"/>
</dbReference>
<gene>
    <name evidence="3" type="ORF">LCPAC304_00990</name>
</gene>
<dbReference type="Pfam" id="PF01593">
    <property type="entry name" value="Amino_oxidase"/>
    <property type="match status" value="1"/>
</dbReference>